<feature type="transmembrane region" description="Helical" evidence="7">
    <location>
        <begin position="208"/>
        <end position="227"/>
    </location>
</feature>
<comment type="subcellular location">
    <subcellularLocation>
        <location evidence="1">Cell inner membrane</location>
        <topology evidence="1">Multi-pass membrane protein</topology>
    </subcellularLocation>
</comment>
<feature type="transmembrane region" description="Helical" evidence="7">
    <location>
        <begin position="46"/>
        <end position="65"/>
    </location>
</feature>
<evidence type="ECO:0000256" key="3">
    <source>
        <dbReference type="ARBA" id="ARBA00022519"/>
    </source>
</evidence>
<keyword evidence="5 7" id="KW-1133">Transmembrane helix</keyword>
<evidence type="ECO:0000256" key="7">
    <source>
        <dbReference type="SAM" id="Phobius"/>
    </source>
</evidence>
<feature type="transmembrane region" description="Helical" evidence="7">
    <location>
        <begin position="97"/>
        <end position="116"/>
    </location>
</feature>
<dbReference type="PANTHER" id="PTHR42910:SF1">
    <property type="entry name" value="MAJOR FACILITATOR SUPERFAMILY (MFS) PROFILE DOMAIN-CONTAINING PROTEIN"/>
    <property type="match status" value="1"/>
</dbReference>
<sequence>METMNMNFMFFLPIICGITAANVYYIQPLIPIVQETLSISYTKASMLYSLSLLGNGLSLFFIVPIGDFINKKKLILIFYSILTLSQLIFYLNDNYHILALMSFILGIGSSVIPLIISSISNNENGSLYIGRIMAGVLVGILSSRFLSSEVGAVYGWKSIYILSSSAMLISLLFICYYFPKSISTQKSHTKNYLKILKSTVINTFNNKFILLHCISGFILMFIFSSFWSNISSYLITSFDFTQFDVGIFSLTGIAGASSAYFASGILKKINYNNKILYIFLMISLLIMAVYSTFLLVAIAGTILIDAFIQLLHVNNQRYLYTSYKGKESQVASSYMTFFVIGGALGGLVTSYIYQLYGWSYILLLCSIVCLLSLILISKENKNG</sequence>
<dbReference type="GO" id="GO:0005886">
    <property type="term" value="C:plasma membrane"/>
    <property type="evidence" value="ECO:0007669"/>
    <property type="project" value="UniProtKB-SubCell"/>
</dbReference>
<evidence type="ECO:0000259" key="8">
    <source>
        <dbReference type="PROSITE" id="PS50850"/>
    </source>
</evidence>
<reference evidence="9" key="1">
    <citation type="submission" date="2018-08" db="EMBL/GenBank/DDBJ databases">
        <authorList>
            <consortium name="GenomeTrakr network: Whole genome sequencing for foodborne pathogen traceback"/>
        </authorList>
    </citation>
    <scope>NUCLEOTIDE SEQUENCE</scope>
    <source>
        <strain evidence="9">FDA00009177</strain>
    </source>
</reference>
<evidence type="ECO:0000256" key="5">
    <source>
        <dbReference type="ARBA" id="ARBA00022989"/>
    </source>
</evidence>
<dbReference type="PANTHER" id="PTHR42910">
    <property type="entry name" value="TRANSPORTER SCO4007-RELATED"/>
    <property type="match status" value="1"/>
</dbReference>
<feature type="transmembrane region" description="Helical" evidence="7">
    <location>
        <begin position="360"/>
        <end position="377"/>
    </location>
</feature>
<feature type="transmembrane region" description="Helical" evidence="7">
    <location>
        <begin position="247"/>
        <end position="266"/>
    </location>
</feature>
<keyword evidence="4 7" id="KW-0812">Transmembrane</keyword>
<dbReference type="Pfam" id="PF07690">
    <property type="entry name" value="MFS_1"/>
    <property type="match status" value="1"/>
</dbReference>
<feature type="transmembrane region" description="Helical" evidence="7">
    <location>
        <begin position="331"/>
        <end position="353"/>
    </location>
</feature>
<keyword evidence="6 7" id="KW-0472">Membrane</keyword>
<dbReference type="EMBL" id="AACWFO010000013">
    <property type="protein sequence ID" value="EAM8419977.1"/>
    <property type="molecule type" value="Genomic_DNA"/>
</dbReference>
<name>A0A5T2WM29_SALER</name>
<feature type="transmembrane region" description="Helical" evidence="7">
    <location>
        <begin position="74"/>
        <end position="91"/>
    </location>
</feature>
<accession>A0A5T2WM29</accession>
<feature type="transmembrane region" description="Helical" evidence="7">
    <location>
        <begin position="159"/>
        <end position="178"/>
    </location>
</feature>
<dbReference type="Gene3D" id="1.20.1250.20">
    <property type="entry name" value="MFS general substrate transporter like domains"/>
    <property type="match status" value="1"/>
</dbReference>
<evidence type="ECO:0000256" key="1">
    <source>
        <dbReference type="ARBA" id="ARBA00004429"/>
    </source>
</evidence>
<evidence type="ECO:0000256" key="2">
    <source>
        <dbReference type="ARBA" id="ARBA00022475"/>
    </source>
</evidence>
<evidence type="ECO:0000256" key="4">
    <source>
        <dbReference type="ARBA" id="ARBA00022692"/>
    </source>
</evidence>
<dbReference type="SUPFAM" id="SSF103473">
    <property type="entry name" value="MFS general substrate transporter"/>
    <property type="match status" value="1"/>
</dbReference>
<protein>
    <submittedName>
        <fullName evidence="9">MFS transporter</fullName>
    </submittedName>
</protein>
<evidence type="ECO:0000313" key="9">
    <source>
        <dbReference type="EMBL" id="EAM8419977.1"/>
    </source>
</evidence>
<dbReference type="CDD" id="cd17324">
    <property type="entry name" value="MFS_NepI_like"/>
    <property type="match status" value="1"/>
</dbReference>
<feature type="transmembrane region" description="Helical" evidence="7">
    <location>
        <begin position="7"/>
        <end position="26"/>
    </location>
</feature>
<gene>
    <name evidence="9" type="ORF">AC527_22515</name>
</gene>
<dbReference type="PROSITE" id="PS50850">
    <property type="entry name" value="MFS"/>
    <property type="match status" value="1"/>
</dbReference>
<dbReference type="InterPro" id="IPR020846">
    <property type="entry name" value="MFS_dom"/>
</dbReference>
<feature type="domain" description="Major facilitator superfamily (MFS) profile" evidence="8">
    <location>
        <begin position="1"/>
        <end position="381"/>
    </location>
</feature>
<keyword evidence="3" id="KW-0997">Cell inner membrane</keyword>
<dbReference type="AlphaFoldDB" id="A0A5T2WM29"/>
<keyword evidence="2" id="KW-1003">Cell membrane</keyword>
<dbReference type="GO" id="GO:0022857">
    <property type="term" value="F:transmembrane transporter activity"/>
    <property type="evidence" value="ECO:0007669"/>
    <property type="project" value="InterPro"/>
</dbReference>
<evidence type="ECO:0000256" key="6">
    <source>
        <dbReference type="ARBA" id="ARBA00023136"/>
    </source>
</evidence>
<comment type="caution">
    <text evidence="9">The sequence shown here is derived from an EMBL/GenBank/DDBJ whole genome shotgun (WGS) entry which is preliminary data.</text>
</comment>
<feature type="transmembrane region" description="Helical" evidence="7">
    <location>
        <begin position="278"/>
        <end position="311"/>
    </location>
</feature>
<feature type="transmembrane region" description="Helical" evidence="7">
    <location>
        <begin position="128"/>
        <end position="147"/>
    </location>
</feature>
<organism evidence="9">
    <name type="scientific">Salmonella enterica</name>
    <name type="common">Salmonella choleraesuis</name>
    <dbReference type="NCBI Taxonomy" id="28901"/>
    <lineage>
        <taxon>Bacteria</taxon>
        <taxon>Pseudomonadati</taxon>
        <taxon>Pseudomonadota</taxon>
        <taxon>Gammaproteobacteria</taxon>
        <taxon>Enterobacterales</taxon>
        <taxon>Enterobacteriaceae</taxon>
        <taxon>Salmonella</taxon>
    </lineage>
</organism>
<dbReference type="InterPro" id="IPR036259">
    <property type="entry name" value="MFS_trans_sf"/>
</dbReference>
<proteinExistence type="predicted"/>
<dbReference type="InterPro" id="IPR011701">
    <property type="entry name" value="MFS"/>
</dbReference>